<gene>
    <name evidence="2" type="ORF">BDN71DRAFT_568122</name>
</gene>
<organism evidence="2 3">
    <name type="scientific">Pleurotus eryngii</name>
    <name type="common">Boletus of the steppes</name>
    <dbReference type="NCBI Taxonomy" id="5323"/>
    <lineage>
        <taxon>Eukaryota</taxon>
        <taxon>Fungi</taxon>
        <taxon>Dikarya</taxon>
        <taxon>Basidiomycota</taxon>
        <taxon>Agaricomycotina</taxon>
        <taxon>Agaricomycetes</taxon>
        <taxon>Agaricomycetidae</taxon>
        <taxon>Agaricales</taxon>
        <taxon>Pleurotineae</taxon>
        <taxon>Pleurotaceae</taxon>
        <taxon>Pleurotus</taxon>
    </lineage>
</organism>
<evidence type="ECO:0000313" key="3">
    <source>
        <dbReference type="Proteomes" id="UP000807025"/>
    </source>
</evidence>
<dbReference type="Proteomes" id="UP000807025">
    <property type="component" value="Unassembled WGS sequence"/>
</dbReference>
<evidence type="ECO:0000313" key="2">
    <source>
        <dbReference type="EMBL" id="KAF9487951.1"/>
    </source>
</evidence>
<name>A0A9P5ZLE8_PLEER</name>
<reference evidence="2" key="1">
    <citation type="submission" date="2020-11" db="EMBL/GenBank/DDBJ databases">
        <authorList>
            <consortium name="DOE Joint Genome Institute"/>
            <person name="Ahrendt S."/>
            <person name="Riley R."/>
            <person name="Andreopoulos W."/>
            <person name="Labutti K."/>
            <person name="Pangilinan J."/>
            <person name="Ruiz-Duenas F.J."/>
            <person name="Barrasa J.M."/>
            <person name="Sanchez-Garcia M."/>
            <person name="Camarero S."/>
            <person name="Miyauchi S."/>
            <person name="Serrano A."/>
            <person name="Linde D."/>
            <person name="Babiker R."/>
            <person name="Drula E."/>
            <person name="Ayuso-Fernandez I."/>
            <person name="Pacheco R."/>
            <person name="Padilla G."/>
            <person name="Ferreira P."/>
            <person name="Barriuso J."/>
            <person name="Kellner H."/>
            <person name="Castanera R."/>
            <person name="Alfaro M."/>
            <person name="Ramirez L."/>
            <person name="Pisabarro A.G."/>
            <person name="Kuo A."/>
            <person name="Tritt A."/>
            <person name="Lipzen A."/>
            <person name="He G."/>
            <person name="Yan M."/>
            <person name="Ng V."/>
            <person name="Cullen D."/>
            <person name="Martin F."/>
            <person name="Rosso M.-N."/>
            <person name="Henrissat B."/>
            <person name="Hibbett D."/>
            <person name="Martinez A.T."/>
            <person name="Grigoriev I.V."/>
        </authorList>
    </citation>
    <scope>NUCLEOTIDE SEQUENCE</scope>
    <source>
        <strain evidence="2">ATCC 90797</strain>
    </source>
</reference>
<feature type="transmembrane region" description="Helical" evidence="1">
    <location>
        <begin position="58"/>
        <end position="82"/>
    </location>
</feature>
<feature type="transmembrane region" description="Helical" evidence="1">
    <location>
        <begin position="21"/>
        <end position="46"/>
    </location>
</feature>
<evidence type="ECO:0000256" key="1">
    <source>
        <dbReference type="SAM" id="Phobius"/>
    </source>
</evidence>
<keyword evidence="1" id="KW-1133">Transmembrane helix</keyword>
<dbReference type="EMBL" id="MU154740">
    <property type="protein sequence ID" value="KAF9487951.1"/>
    <property type="molecule type" value="Genomic_DNA"/>
</dbReference>
<sequence>MSLQVLQNIHTPPAGLLPHELAAYLFGLAISSPLYAVSICQVIFYFRTYHHDSLYLKGTVYTLIVMGSIRFACLTHTVYTSFETLNDVLHHVDRPIICHENLFRQITLMMVEFLGASLSCIVQSAYVVRLWYLSDRNTLLAGVIVGLQFP</sequence>
<keyword evidence="3" id="KW-1185">Reference proteome</keyword>
<accession>A0A9P5ZLE8</accession>
<keyword evidence="1" id="KW-0812">Transmembrane</keyword>
<protein>
    <submittedName>
        <fullName evidence="2">Uncharacterized protein</fullName>
    </submittedName>
</protein>
<dbReference type="OrthoDB" id="3112297at2759"/>
<comment type="caution">
    <text evidence="2">The sequence shown here is derived from an EMBL/GenBank/DDBJ whole genome shotgun (WGS) entry which is preliminary data.</text>
</comment>
<feature type="transmembrane region" description="Helical" evidence="1">
    <location>
        <begin position="102"/>
        <end position="128"/>
    </location>
</feature>
<dbReference type="AlphaFoldDB" id="A0A9P5ZLE8"/>
<keyword evidence="1" id="KW-0472">Membrane</keyword>
<proteinExistence type="predicted"/>